<sequence length="74" mass="8208">MSDEGKLFSGGLSFETNEDSLAAAFGKSLVPRGSINSSQQKHVHHRKIPLCFYNFINAPKPKPLVWVADPWPRG</sequence>
<organism evidence="1 2">
    <name type="scientific">Cyprinodon variegatus</name>
    <name type="common">Sheepshead minnow</name>
    <dbReference type="NCBI Taxonomy" id="28743"/>
    <lineage>
        <taxon>Eukaryota</taxon>
        <taxon>Metazoa</taxon>
        <taxon>Chordata</taxon>
        <taxon>Craniata</taxon>
        <taxon>Vertebrata</taxon>
        <taxon>Euteleostomi</taxon>
        <taxon>Actinopterygii</taxon>
        <taxon>Neopterygii</taxon>
        <taxon>Teleostei</taxon>
        <taxon>Neoteleostei</taxon>
        <taxon>Acanthomorphata</taxon>
        <taxon>Ovalentaria</taxon>
        <taxon>Atherinomorphae</taxon>
        <taxon>Cyprinodontiformes</taxon>
        <taxon>Cyprinodontidae</taxon>
        <taxon>Cyprinodon</taxon>
    </lineage>
</organism>
<dbReference type="Ensembl" id="ENSCVAT00000022911.1">
    <property type="protein sequence ID" value="ENSCVAP00000014945.1"/>
    <property type="gene ID" value="ENSCVAG00000017677.1"/>
</dbReference>
<proteinExistence type="predicted"/>
<evidence type="ECO:0000313" key="2">
    <source>
        <dbReference type="Proteomes" id="UP000265020"/>
    </source>
</evidence>
<keyword evidence="2" id="KW-1185">Reference proteome</keyword>
<accession>A0A3Q2G0I5</accession>
<dbReference type="Proteomes" id="UP000265020">
    <property type="component" value="Unassembled WGS sequence"/>
</dbReference>
<reference evidence="1" key="2">
    <citation type="submission" date="2025-09" db="UniProtKB">
        <authorList>
            <consortium name="Ensembl"/>
        </authorList>
    </citation>
    <scope>IDENTIFICATION</scope>
</reference>
<name>A0A3Q2G0I5_CYPVA</name>
<reference evidence="1" key="1">
    <citation type="submission" date="2025-08" db="UniProtKB">
        <authorList>
            <consortium name="Ensembl"/>
        </authorList>
    </citation>
    <scope>IDENTIFICATION</scope>
</reference>
<evidence type="ECO:0000313" key="1">
    <source>
        <dbReference type="Ensembl" id="ENSCVAP00000014945.1"/>
    </source>
</evidence>
<dbReference type="AlphaFoldDB" id="A0A3Q2G0I5"/>
<protein>
    <submittedName>
        <fullName evidence="1">Uncharacterized protein</fullName>
    </submittedName>
</protein>